<dbReference type="EMBL" id="RRYP01001373">
    <property type="protein sequence ID" value="TNV86036.1"/>
    <property type="molecule type" value="Genomic_DNA"/>
</dbReference>
<organism evidence="1 2">
    <name type="scientific">Halteria grandinella</name>
    <dbReference type="NCBI Taxonomy" id="5974"/>
    <lineage>
        <taxon>Eukaryota</taxon>
        <taxon>Sar</taxon>
        <taxon>Alveolata</taxon>
        <taxon>Ciliophora</taxon>
        <taxon>Intramacronucleata</taxon>
        <taxon>Spirotrichea</taxon>
        <taxon>Stichotrichia</taxon>
        <taxon>Sporadotrichida</taxon>
        <taxon>Halteriidae</taxon>
        <taxon>Halteria</taxon>
    </lineage>
</organism>
<name>A0A8J8P5P6_HALGN</name>
<evidence type="ECO:0000313" key="2">
    <source>
        <dbReference type="Proteomes" id="UP000785679"/>
    </source>
</evidence>
<dbReference type="AlphaFoldDB" id="A0A8J8P5P6"/>
<reference evidence="1" key="1">
    <citation type="submission" date="2019-06" db="EMBL/GenBank/DDBJ databases">
        <authorList>
            <person name="Zheng W."/>
        </authorList>
    </citation>
    <scope>NUCLEOTIDE SEQUENCE</scope>
    <source>
        <strain evidence="1">QDHG01</strain>
    </source>
</reference>
<comment type="caution">
    <text evidence="1">The sequence shown here is derived from an EMBL/GenBank/DDBJ whole genome shotgun (WGS) entry which is preliminary data.</text>
</comment>
<accession>A0A8J8P5P6</accession>
<sequence length="86" mass="9829">MDSRQATSTTEQFVERYFEPLFVKGVQDFVRVPNTTPGDESYKEQDLQAAIKVSNTQLSRTTQGLSLFTTWMGQERMCSAMVILTR</sequence>
<evidence type="ECO:0000313" key="1">
    <source>
        <dbReference type="EMBL" id="TNV86036.1"/>
    </source>
</evidence>
<protein>
    <submittedName>
        <fullName evidence="1">Uncharacterized protein</fullName>
    </submittedName>
</protein>
<dbReference type="Proteomes" id="UP000785679">
    <property type="component" value="Unassembled WGS sequence"/>
</dbReference>
<keyword evidence="2" id="KW-1185">Reference proteome</keyword>
<gene>
    <name evidence="1" type="ORF">FGO68_gene489</name>
</gene>
<proteinExistence type="predicted"/>